<feature type="region of interest" description="Disordered" evidence="3">
    <location>
        <begin position="24"/>
        <end position="52"/>
    </location>
</feature>
<feature type="region of interest" description="Disordered" evidence="3">
    <location>
        <begin position="168"/>
        <end position="203"/>
    </location>
</feature>
<dbReference type="GO" id="GO:0000056">
    <property type="term" value="P:ribosomal small subunit export from nucleus"/>
    <property type="evidence" value="ECO:0007669"/>
    <property type="project" value="TreeGrafter"/>
</dbReference>
<feature type="compositionally biased region" description="Acidic residues" evidence="3">
    <location>
        <begin position="287"/>
        <end position="308"/>
    </location>
</feature>
<dbReference type="GO" id="GO:0005829">
    <property type="term" value="C:cytosol"/>
    <property type="evidence" value="ECO:0007669"/>
    <property type="project" value="TreeGrafter"/>
</dbReference>
<gene>
    <name evidence="4" type="primary">Hypp1469</name>
    <name evidence="4" type="ORF">BLAG_LOCUS14316</name>
</gene>
<feature type="region of interest" description="Disordered" evidence="3">
    <location>
        <begin position="274"/>
        <end position="315"/>
    </location>
</feature>
<keyword evidence="5" id="KW-1185">Reference proteome</keyword>
<evidence type="ECO:0000256" key="1">
    <source>
        <dbReference type="ARBA" id="ARBA00009078"/>
    </source>
</evidence>
<feature type="compositionally biased region" description="Basic and acidic residues" evidence="3">
    <location>
        <begin position="397"/>
        <end position="448"/>
    </location>
</feature>
<reference evidence="4" key="1">
    <citation type="submission" date="2022-01" db="EMBL/GenBank/DDBJ databases">
        <authorList>
            <person name="Braso-Vives M."/>
        </authorList>
    </citation>
    <scope>NUCLEOTIDE SEQUENCE</scope>
</reference>
<accession>A0A8K0EJ13</accession>
<evidence type="ECO:0000256" key="2">
    <source>
        <dbReference type="ARBA" id="ARBA00021561"/>
    </source>
</evidence>
<feature type="compositionally biased region" description="Basic and acidic residues" evidence="3">
    <location>
        <begin position="274"/>
        <end position="286"/>
    </location>
</feature>
<name>A0A8K0EJ13_BRALA</name>
<evidence type="ECO:0000313" key="5">
    <source>
        <dbReference type="Proteomes" id="UP000838412"/>
    </source>
</evidence>
<evidence type="ECO:0000313" key="4">
    <source>
        <dbReference type="EMBL" id="CAH1255161.1"/>
    </source>
</evidence>
<dbReference type="AlphaFoldDB" id="A0A8K0EJ13"/>
<dbReference type="GO" id="GO:0005634">
    <property type="term" value="C:nucleus"/>
    <property type="evidence" value="ECO:0007669"/>
    <property type="project" value="TreeGrafter"/>
</dbReference>
<dbReference type="GO" id="GO:0042274">
    <property type="term" value="P:ribosomal small subunit biogenesis"/>
    <property type="evidence" value="ECO:0007669"/>
    <property type="project" value="InterPro"/>
</dbReference>
<dbReference type="Proteomes" id="UP000838412">
    <property type="component" value="Chromosome 2"/>
</dbReference>
<feature type="region of interest" description="Disordered" evidence="3">
    <location>
        <begin position="90"/>
        <end position="118"/>
    </location>
</feature>
<dbReference type="GO" id="GO:0030688">
    <property type="term" value="C:preribosome, small subunit precursor"/>
    <property type="evidence" value="ECO:0007669"/>
    <property type="project" value="TreeGrafter"/>
</dbReference>
<sequence length="462" mass="53130">MPRKKKKFIDNKSAVTFHLVHRSQRDPLLADEDKPQHVLQQVSASTEKRREEQRKFGVYFEDEYDYLQHLKEPGQAVLEPTVSRVRIKKAEVTDEPQPEETPKLQLPASVFPSEQEEDVGMLNKAAPLVGPQLDWDPDIVAALDEDFNYDDPNNALEDDFIAMATAAPTGEEEEVDSDGEYPSDECEMESDEEGSSEGMTYRTTKSRFTEYSITSSVMRRNDGLTLLDDRFEKLYEEYDDDEMGPLDHEELTGTVQQDSLVLNSILQEYEKKKEESIIRRLDPEREGMEEEGDEDEEVSSESESEEDDLVRVVTEQPKEKWDCESILSTYSSIYNHPTVIKDPPKPKKGKQIILSQKSGIPIGVLSSKGVTKKQLEELDRMDEEEEGSSEEEDEEEGERRSAPARRKGETPEEKKQRKQAVKAERRERRMEKKANKLAFKEEVSRQEKVVMNQRNLKGIKLA</sequence>
<feature type="region of interest" description="Disordered" evidence="3">
    <location>
        <begin position="336"/>
        <end position="462"/>
    </location>
</feature>
<dbReference type="EMBL" id="OV696687">
    <property type="protein sequence ID" value="CAH1255161.1"/>
    <property type="molecule type" value="Genomic_DNA"/>
</dbReference>
<organism evidence="4 5">
    <name type="scientific">Branchiostoma lanceolatum</name>
    <name type="common">Common lancelet</name>
    <name type="synonym">Amphioxus lanceolatum</name>
    <dbReference type="NCBI Taxonomy" id="7740"/>
    <lineage>
        <taxon>Eukaryota</taxon>
        <taxon>Metazoa</taxon>
        <taxon>Chordata</taxon>
        <taxon>Cephalochordata</taxon>
        <taxon>Leptocardii</taxon>
        <taxon>Amphioxiformes</taxon>
        <taxon>Branchiostomatidae</taxon>
        <taxon>Branchiostoma</taxon>
    </lineage>
</organism>
<dbReference type="InterPro" id="IPR007307">
    <property type="entry name" value="Ltv1"/>
</dbReference>
<comment type="similarity">
    <text evidence="1">Belongs to the LTV1 family.</text>
</comment>
<dbReference type="Pfam" id="PF04180">
    <property type="entry name" value="LTV"/>
    <property type="match status" value="2"/>
</dbReference>
<feature type="compositionally biased region" description="Acidic residues" evidence="3">
    <location>
        <begin position="379"/>
        <end position="396"/>
    </location>
</feature>
<protein>
    <recommendedName>
        <fullName evidence="2">Protein LTV1 homolog</fullName>
    </recommendedName>
</protein>
<evidence type="ECO:0000256" key="3">
    <source>
        <dbReference type="SAM" id="MobiDB-lite"/>
    </source>
</evidence>
<dbReference type="PANTHER" id="PTHR21531:SF0">
    <property type="entry name" value="PROTEIN LTV1 HOMOLOG"/>
    <property type="match status" value="1"/>
</dbReference>
<feature type="compositionally biased region" description="Acidic residues" evidence="3">
    <location>
        <begin position="170"/>
        <end position="195"/>
    </location>
</feature>
<dbReference type="OrthoDB" id="5852896at2759"/>
<proteinExistence type="inferred from homology"/>
<dbReference type="PANTHER" id="PTHR21531">
    <property type="entry name" value="LOW-TEMPERATURE VIABILITY PROTEIN LTV1-RELATED"/>
    <property type="match status" value="1"/>
</dbReference>